<geneLocation type="plasmid" evidence="1 2">
    <name>p8E072658</name>
</geneLocation>
<protein>
    <submittedName>
        <fullName evidence="1">Uncharacterized protein</fullName>
    </submittedName>
</protein>
<name>A0A9Q8L2M6_ACIBA</name>
<organism evidence="1 2">
    <name type="scientific">Acinetobacter baumannii</name>
    <dbReference type="NCBI Taxonomy" id="470"/>
    <lineage>
        <taxon>Bacteria</taxon>
        <taxon>Pseudomonadati</taxon>
        <taxon>Pseudomonadota</taxon>
        <taxon>Gammaproteobacteria</taxon>
        <taxon>Moraxellales</taxon>
        <taxon>Moraxellaceae</taxon>
        <taxon>Acinetobacter</taxon>
        <taxon>Acinetobacter calcoaceticus/baumannii complex</taxon>
    </lineage>
</organism>
<dbReference type="EMBL" id="CP061706">
    <property type="protein sequence ID" value="UAA86659.1"/>
    <property type="molecule type" value="Genomic_DNA"/>
</dbReference>
<gene>
    <name evidence="1" type="ORF">H2787_18040</name>
</gene>
<keyword evidence="1" id="KW-0614">Plasmid</keyword>
<reference evidence="1" key="1">
    <citation type="submission" date="2020-09" db="EMBL/GenBank/DDBJ databases">
        <title>Acinetobacter baumannii E-072658 complete genome.</title>
        <authorList>
            <person name="Hamidian M."/>
            <person name="Maharjan R."/>
            <person name="Cain A.K."/>
            <person name="Faruga D.N."/>
            <person name="Paulsen I.T."/>
        </authorList>
    </citation>
    <scope>NUCLEOTIDE SEQUENCE</scope>
    <source>
        <strain evidence="1">E-072658</strain>
        <plasmid evidence="1">p8E072658</plasmid>
    </source>
</reference>
<dbReference type="Proteomes" id="UP001050565">
    <property type="component" value="Plasmid p8E072658"/>
</dbReference>
<evidence type="ECO:0000313" key="2">
    <source>
        <dbReference type="Proteomes" id="UP001050565"/>
    </source>
</evidence>
<accession>A0A9Q8L2M6</accession>
<dbReference type="AlphaFoldDB" id="A0A9Q8L2M6"/>
<evidence type="ECO:0000313" key="1">
    <source>
        <dbReference type="EMBL" id="UAA86659.1"/>
    </source>
</evidence>
<sequence length="71" mass="8364">MIIDESFLEDYQKLRMQVLSFDYTDIPNELSNELNKLYKKAHSIQNEIITARKIGTEFRYASLTYGSRLAK</sequence>
<proteinExistence type="predicted"/>